<feature type="domain" description="DUF418" evidence="2">
    <location>
        <begin position="243"/>
        <end position="396"/>
    </location>
</feature>
<evidence type="ECO:0000256" key="1">
    <source>
        <dbReference type="SAM" id="Phobius"/>
    </source>
</evidence>
<proteinExistence type="predicted"/>
<feature type="transmembrane region" description="Helical" evidence="1">
    <location>
        <begin position="163"/>
        <end position="184"/>
    </location>
</feature>
<keyword evidence="1" id="KW-0812">Transmembrane</keyword>
<evidence type="ECO:0000313" key="3">
    <source>
        <dbReference type="EMBL" id="MBB3036385.1"/>
    </source>
</evidence>
<accession>A0A839RIA9</accession>
<dbReference type="EMBL" id="JACHWS010000001">
    <property type="protein sequence ID" value="MBB3036385.1"/>
    <property type="molecule type" value="Genomic_DNA"/>
</dbReference>
<gene>
    <name evidence="3" type="ORF">FHU29_000819</name>
</gene>
<dbReference type="InterPro" id="IPR052529">
    <property type="entry name" value="Bact_Transport_Assoc"/>
</dbReference>
<dbReference type="RefSeq" id="WP_260152011.1">
    <property type="nucleotide sequence ID" value="NZ_JACHWS010000001.1"/>
</dbReference>
<dbReference type="Proteomes" id="UP000567922">
    <property type="component" value="Unassembled WGS sequence"/>
</dbReference>
<comment type="caution">
    <text evidence="3">The sequence shown here is derived from an EMBL/GenBank/DDBJ whole genome shotgun (WGS) entry which is preliminary data.</text>
</comment>
<dbReference type="InterPro" id="IPR007349">
    <property type="entry name" value="DUF418"/>
</dbReference>
<dbReference type="PANTHER" id="PTHR30590:SF2">
    <property type="entry name" value="INNER MEMBRANE PROTEIN"/>
    <property type="match status" value="1"/>
</dbReference>
<keyword evidence="4" id="KW-1185">Reference proteome</keyword>
<organism evidence="3 4">
    <name type="scientific">Hoyosella altamirensis</name>
    <dbReference type="NCBI Taxonomy" id="616997"/>
    <lineage>
        <taxon>Bacteria</taxon>
        <taxon>Bacillati</taxon>
        <taxon>Actinomycetota</taxon>
        <taxon>Actinomycetes</taxon>
        <taxon>Mycobacteriales</taxon>
        <taxon>Hoyosellaceae</taxon>
        <taxon>Hoyosella</taxon>
    </lineage>
</organism>
<feature type="transmembrane region" description="Helical" evidence="1">
    <location>
        <begin position="363"/>
        <end position="384"/>
    </location>
</feature>
<feature type="transmembrane region" description="Helical" evidence="1">
    <location>
        <begin position="115"/>
        <end position="132"/>
    </location>
</feature>
<protein>
    <recommendedName>
        <fullName evidence="2">DUF418 domain-containing protein</fullName>
    </recommendedName>
</protein>
<keyword evidence="1" id="KW-0472">Membrane</keyword>
<evidence type="ECO:0000259" key="2">
    <source>
        <dbReference type="Pfam" id="PF04235"/>
    </source>
</evidence>
<keyword evidence="1" id="KW-1133">Transmembrane helix</keyword>
<dbReference type="Pfam" id="PF04235">
    <property type="entry name" value="DUF418"/>
    <property type="match status" value="1"/>
</dbReference>
<feature type="transmembrane region" description="Helical" evidence="1">
    <location>
        <begin position="329"/>
        <end position="351"/>
    </location>
</feature>
<feature type="transmembrane region" description="Helical" evidence="1">
    <location>
        <begin position="290"/>
        <end position="308"/>
    </location>
</feature>
<dbReference type="AlphaFoldDB" id="A0A839RIA9"/>
<dbReference type="PANTHER" id="PTHR30590">
    <property type="entry name" value="INNER MEMBRANE PROTEIN"/>
    <property type="match status" value="1"/>
</dbReference>
<feature type="transmembrane region" description="Helical" evidence="1">
    <location>
        <begin position="221"/>
        <end position="241"/>
    </location>
</feature>
<sequence>MVDEGILMVLASSSAETATRRSAKQRNPLLDVVRGVAILGTLATNIWIFANPAGIIGLLEQPVLPLDGAASWAEAVFRSLANGKFLALLTILFGVGIELQRRSAEKRGQRWPGRYLWRAAILLLDGILHYLLVVEFDILMGYAVTSMIVAYLVLTSDKAQRRWMIAAGTVHVLLVSLVTVALLANPLPTAPDPAVLAEGVRLFADGTWWEQVQFRVENAGMLRAEAIFVIPYSVMLFLAGAKLYRAGAFDASSRGRQLRTRMLIIGSVALPANMAVGLAGGSSLLMVDRYILPPLVALFYIALTAIVVDRLRAGSPLIVGVSNVGRMALSCYIGQNIVGSILFYGWGFGLAATLEPHGPWPVLAIYAAMCAALIVFSTVWLRFFQQGPFEAAWRYVYELPWQRRKS</sequence>
<name>A0A839RIA9_9ACTN</name>
<feature type="transmembrane region" description="Helical" evidence="1">
    <location>
        <begin position="262"/>
        <end position="284"/>
    </location>
</feature>
<reference evidence="3 4" key="1">
    <citation type="submission" date="2020-08" db="EMBL/GenBank/DDBJ databases">
        <title>Sequencing the genomes of 1000 actinobacteria strains.</title>
        <authorList>
            <person name="Klenk H.-P."/>
        </authorList>
    </citation>
    <scope>NUCLEOTIDE SEQUENCE [LARGE SCALE GENOMIC DNA]</scope>
    <source>
        <strain evidence="3 4">DSM 45258</strain>
    </source>
</reference>
<evidence type="ECO:0000313" key="4">
    <source>
        <dbReference type="Proteomes" id="UP000567922"/>
    </source>
</evidence>
<feature type="transmembrane region" description="Helical" evidence="1">
    <location>
        <begin position="29"/>
        <end position="50"/>
    </location>
</feature>
<feature type="transmembrane region" description="Helical" evidence="1">
    <location>
        <begin position="138"/>
        <end position="156"/>
    </location>
</feature>
<feature type="transmembrane region" description="Helical" evidence="1">
    <location>
        <begin position="75"/>
        <end position="95"/>
    </location>
</feature>